<dbReference type="STRING" id="1379680.GCA_001612615_06586"/>
<feature type="transmembrane region" description="Helical" evidence="1">
    <location>
        <begin position="386"/>
        <end position="404"/>
    </location>
</feature>
<keyword evidence="3" id="KW-1185">Reference proteome</keyword>
<proteinExistence type="predicted"/>
<dbReference type="RefSeq" id="WP_097244221.1">
    <property type="nucleotide sequence ID" value="NZ_JAMTCW010000008.1"/>
</dbReference>
<feature type="transmembrane region" description="Helical" evidence="1">
    <location>
        <begin position="246"/>
        <end position="269"/>
    </location>
</feature>
<evidence type="ECO:0008006" key="4">
    <source>
        <dbReference type="Google" id="ProtNLM"/>
    </source>
</evidence>
<feature type="transmembrane region" description="Helical" evidence="1">
    <location>
        <begin position="425"/>
        <end position="443"/>
    </location>
</feature>
<dbReference type="EMBL" id="OBEG01000001">
    <property type="protein sequence ID" value="SNY79288.1"/>
    <property type="molecule type" value="Genomic_DNA"/>
</dbReference>
<feature type="transmembrane region" description="Helical" evidence="1">
    <location>
        <begin position="322"/>
        <end position="342"/>
    </location>
</feature>
<feature type="transmembrane region" description="Helical" evidence="1">
    <location>
        <begin position="70"/>
        <end position="91"/>
    </location>
</feature>
<reference evidence="2 3" key="1">
    <citation type="submission" date="2017-09" db="EMBL/GenBank/DDBJ databases">
        <authorList>
            <person name="Ehlers B."/>
            <person name="Leendertz F.H."/>
        </authorList>
    </citation>
    <scope>NUCLEOTIDE SEQUENCE [LARGE SCALE GENOMIC DNA]</scope>
    <source>
        <strain evidence="2 3">DSM 45537</strain>
    </source>
</reference>
<sequence length="445" mass="47402">MTEVLAHGISGATDLPIPLSYALIGAAWALTFSFAVLAFAWREPRLDPDSPGVALPAFARAVVDSTVVRTVLAGLGLLGAIAVLAVGFFGAAESADNPVPGIVYIYLWVGVMVASLMLGPVWKIVSPVRALHRLGCRVAGRAPERGLLPYPASWGYLPAALGLFSFVWLELAYPEPSSVLAVTLWFLGYLVVGTVGLVVFGTAWAEHGDPLEVYSSLLARLSPYARRDTGIPVLRWPLHNLAGTPALVGSVAVAATLLGSTAFDSFSMFASWRDFLDRVGGDSTVLTTLLRTAGLLGFIAVVGGVFRLAARATGGVTKAERALLPIRLAHSLTPIVAGYLVAHYLSFLVEKGQATLILCADPFQRGWNILWLNDFDVHYILSTHPAVLASIKVLAVLTGHILGVTAAHDRCLRLLPPAHRLTGQLALMLTMVGYTFTGLYLLFEA</sequence>
<protein>
    <recommendedName>
        <fullName evidence="4">Fenitrothion hydrolase</fullName>
    </recommendedName>
</protein>
<keyword evidence="1" id="KW-1133">Transmembrane helix</keyword>
<gene>
    <name evidence="2" type="ORF">SAMN04244553_1559</name>
</gene>
<feature type="transmembrane region" description="Helical" evidence="1">
    <location>
        <begin position="289"/>
        <end position="310"/>
    </location>
</feature>
<feature type="transmembrane region" description="Helical" evidence="1">
    <location>
        <begin position="180"/>
        <end position="205"/>
    </location>
</feature>
<feature type="transmembrane region" description="Helical" evidence="1">
    <location>
        <begin position="146"/>
        <end position="168"/>
    </location>
</feature>
<dbReference type="AlphaFoldDB" id="A0A285L2Y9"/>
<keyword evidence="1" id="KW-0472">Membrane</keyword>
<accession>A0A285L2Y9</accession>
<evidence type="ECO:0000313" key="3">
    <source>
        <dbReference type="Proteomes" id="UP000219565"/>
    </source>
</evidence>
<feature type="transmembrane region" description="Helical" evidence="1">
    <location>
        <begin position="103"/>
        <end position="125"/>
    </location>
</feature>
<organism evidence="2 3">
    <name type="scientific">Nocardia amikacinitolerans</name>
    <dbReference type="NCBI Taxonomy" id="756689"/>
    <lineage>
        <taxon>Bacteria</taxon>
        <taxon>Bacillati</taxon>
        <taxon>Actinomycetota</taxon>
        <taxon>Actinomycetes</taxon>
        <taxon>Mycobacteriales</taxon>
        <taxon>Nocardiaceae</taxon>
        <taxon>Nocardia</taxon>
    </lineage>
</organism>
<name>A0A285L2Y9_9NOCA</name>
<feature type="transmembrane region" description="Helical" evidence="1">
    <location>
        <begin position="20"/>
        <end position="41"/>
    </location>
</feature>
<dbReference type="Proteomes" id="UP000219565">
    <property type="component" value="Unassembled WGS sequence"/>
</dbReference>
<dbReference type="OrthoDB" id="8168962at2"/>
<evidence type="ECO:0000256" key="1">
    <source>
        <dbReference type="SAM" id="Phobius"/>
    </source>
</evidence>
<keyword evidence="1" id="KW-0812">Transmembrane</keyword>
<evidence type="ECO:0000313" key="2">
    <source>
        <dbReference type="EMBL" id="SNY79288.1"/>
    </source>
</evidence>